<gene>
    <name evidence="3" type="ORF">GCM10009093_07160</name>
</gene>
<dbReference type="Gene3D" id="3.40.1440.10">
    <property type="entry name" value="GIY-YIG endonuclease"/>
    <property type="match status" value="1"/>
</dbReference>
<comment type="similarity">
    <text evidence="1">Belongs to the UPF0213 family.</text>
</comment>
<comment type="caution">
    <text evidence="3">The sequence shown here is derived from an EMBL/GenBank/DDBJ whole genome shotgun (WGS) entry which is preliminary data.</text>
</comment>
<dbReference type="PROSITE" id="PS50164">
    <property type="entry name" value="GIY_YIG"/>
    <property type="match status" value="1"/>
</dbReference>
<dbReference type="InterPro" id="IPR035901">
    <property type="entry name" value="GIY-YIG_endonuc_sf"/>
</dbReference>
<dbReference type="InterPro" id="IPR050190">
    <property type="entry name" value="UPF0213_domain"/>
</dbReference>
<organism evidence="3 4">
    <name type="scientific">Brevundimonas terrae</name>
    <dbReference type="NCBI Taxonomy" id="363631"/>
    <lineage>
        <taxon>Bacteria</taxon>
        <taxon>Pseudomonadati</taxon>
        <taxon>Pseudomonadota</taxon>
        <taxon>Alphaproteobacteria</taxon>
        <taxon>Caulobacterales</taxon>
        <taxon>Caulobacteraceae</taxon>
        <taxon>Brevundimonas</taxon>
    </lineage>
</organism>
<dbReference type="RefSeq" id="WP_167175077.1">
    <property type="nucleotide sequence ID" value="NZ_BAAAEJ010000003.1"/>
</dbReference>
<keyword evidence="4" id="KW-1185">Reference proteome</keyword>
<evidence type="ECO:0000259" key="2">
    <source>
        <dbReference type="PROSITE" id="PS50164"/>
    </source>
</evidence>
<accession>A0ABN0Y5P9</accession>
<evidence type="ECO:0000313" key="4">
    <source>
        <dbReference type="Proteomes" id="UP001500791"/>
    </source>
</evidence>
<protein>
    <submittedName>
        <fullName evidence="3">GIY-YIG nuclease family protein</fullName>
    </submittedName>
</protein>
<dbReference type="SUPFAM" id="SSF82771">
    <property type="entry name" value="GIY-YIG endonuclease"/>
    <property type="match status" value="1"/>
</dbReference>
<evidence type="ECO:0000313" key="3">
    <source>
        <dbReference type="EMBL" id="GAA0382755.1"/>
    </source>
</evidence>
<proteinExistence type="inferred from homology"/>
<dbReference type="Proteomes" id="UP001500791">
    <property type="component" value="Unassembled WGS sequence"/>
</dbReference>
<reference evidence="3 4" key="1">
    <citation type="journal article" date="2019" name="Int. J. Syst. Evol. Microbiol.">
        <title>The Global Catalogue of Microorganisms (GCM) 10K type strain sequencing project: providing services to taxonomists for standard genome sequencing and annotation.</title>
        <authorList>
            <consortium name="The Broad Institute Genomics Platform"/>
            <consortium name="The Broad Institute Genome Sequencing Center for Infectious Disease"/>
            <person name="Wu L."/>
            <person name="Ma J."/>
        </authorList>
    </citation>
    <scope>NUCLEOTIDE SEQUENCE [LARGE SCALE GENOMIC DNA]</scope>
    <source>
        <strain evidence="3 4">JCM 13476</strain>
    </source>
</reference>
<evidence type="ECO:0000256" key="1">
    <source>
        <dbReference type="ARBA" id="ARBA00007435"/>
    </source>
</evidence>
<feature type="domain" description="GIY-YIG" evidence="2">
    <location>
        <begin position="6"/>
        <end position="82"/>
    </location>
</feature>
<sequence>MDPRRPFIATYIMASERNGTLYTGSTSNLPARVWQHKSHSLTGFTDTYDCINLVWFEHHALIAQAIHRECRIKKWLRAWKLALIERENPDWHDLAADWYPTHDPAWSPPTPTD</sequence>
<dbReference type="PANTHER" id="PTHR34477:SF5">
    <property type="entry name" value="BSL5627 PROTEIN"/>
    <property type="match status" value="1"/>
</dbReference>
<dbReference type="PANTHER" id="PTHR34477">
    <property type="entry name" value="UPF0213 PROTEIN YHBQ"/>
    <property type="match status" value="1"/>
</dbReference>
<name>A0ABN0Y5P9_9CAUL</name>
<dbReference type="CDD" id="cd10448">
    <property type="entry name" value="GIY-YIG_unchar_3"/>
    <property type="match status" value="1"/>
</dbReference>
<dbReference type="EMBL" id="BAAAEJ010000003">
    <property type="protein sequence ID" value="GAA0382755.1"/>
    <property type="molecule type" value="Genomic_DNA"/>
</dbReference>
<dbReference type="Pfam" id="PF01541">
    <property type="entry name" value="GIY-YIG"/>
    <property type="match status" value="1"/>
</dbReference>
<dbReference type="InterPro" id="IPR000305">
    <property type="entry name" value="GIY-YIG_endonuc"/>
</dbReference>